<dbReference type="InterPro" id="IPR016157">
    <property type="entry name" value="Cullin_CS"/>
</dbReference>
<dbReference type="InterPro" id="IPR019559">
    <property type="entry name" value="Cullin_neddylation_domain"/>
</dbReference>
<dbReference type="PROSITE" id="PS01256">
    <property type="entry name" value="CULLIN_1"/>
    <property type="match status" value="1"/>
</dbReference>
<evidence type="ECO:0000259" key="1">
    <source>
        <dbReference type="SMART" id="SM00884"/>
    </source>
</evidence>
<reference evidence="2" key="1">
    <citation type="journal article" date="2010" name="Science">
        <title>Plasticity of animal genome architecture unmasked by rapid evolution of a pelagic tunicate.</title>
        <authorList>
            <person name="Denoeud F."/>
            <person name="Henriet S."/>
            <person name="Mungpakdee S."/>
            <person name="Aury J.M."/>
            <person name="Da Silva C."/>
            <person name="Brinkmann H."/>
            <person name="Mikhaleva J."/>
            <person name="Olsen L.C."/>
            <person name="Jubin C."/>
            <person name="Canestro C."/>
            <person name="Bouquet J.M."/>
            <person name="Danks G."/>
            <person name="Poulain J."/>
            <person name="Campsteijn C."/>
            <person name="Adamski M."/>
            <person name="Cross I."/>
            <person name="Yadetie F."/>
            <person name="Muffato M."/>
            <person name="Louis A."/>
            <person name="Butcher S."/>
            <person name="Tsagkogeorga G."/>
            <person name="Konrad A."/>
            <person name="Singh S."/>
            <person name="Jensen M.F."/>
            <person name="Cong E.H."/>
            <person name="Eikeseth-Otteraa H."/>
            <person name="Noel B."/>
            <person name="Anthouard V."/>
            <person name="Porcel B.M."/>
            <person name="Kachouri-Lafond R."/>
            <person name="Nishino A."/>
            <person name="Ugolini M."/>
            <person name="Chourrout P."/>
            <person name="Nishida H."/>
            <person name="Aasland R."/>
            <person name="Huzurbazar S."/>
            <person name="Westhof E."/>
            <person name="Delsuc F."/>
            <person name="Lehrach H."/>
            <person name="Reinhardt R."/>
            <person name="Weissenbach J."/>
            <person name="Roy S.W."/>
            <person name="Artiguenave F."/>
            <person name="Postlethwait J.H."/>
            <person name="Manak J.R."/>
            <person name="Thompson E.M."/>
            <person name="Jaillon O."/>
            <person name="Du Pasquier L."/>
            <person name="Boudinot P."/>
            <person name="Liberles D.A."/>
            <person name="Volff J.N."/>
            <person name="Philippe H."/>
            <person name="Lenhard B."/>
            <person name="Roest Crollius H."/>
            <person name="Wincker P."/>
            <person name="Chourrout D."/>
        </authorList>
    </citation>
    <scope>NUCLEOTIDE SEQUENCE [LARGE SCALE GENOMIC DNA]</scope>
</reference>
<proteinExistence type="predicted"/>
<accession>E4YFQ1</accession>
<protein>
    <recommendedName>
        <fullName evidence="1">Cullin neddylation domain-containing protein</fullName>
    </recommendedName>
</protein>
<feature type="domain" description="Cullin neddylation" evidence="1">
    <location>
        <begin position="1"/>
        <end position="52"/>
    </location>
</feature>
<dbReference type="SMART" id="SM00884">
    <property type="entry name" value="Cullin_Nedd8"/>
    <property type="match status" value="1"/>
</dbReference>
<dbReference type="Gene3D" id="1.10.10.10">
    <property type="entry name" value="Winged helix-like DNA-binding domain superfamily/Winged helix DNA-binding domain"/>
    <property type="match status" value="1"/>
</dbReference>
<dbReference type="InterPro" id="IPR045093">
    <property type="entry name" value="Cullin"/>
</dbReference>
<dbReference type="Proteomes" id="UP000011014">
    <property type="component" value="Unassembled WGS sequence"/>
</dbReference>
<dbReference type="GO" id="GO:0006511">
    <property type="term" value="P:ubiquitin-dependent protein catabolic process"/>
    <property type="evidence" value="ECO:0007669"/>
    <property type="project" value="InterPro"/>
</dbReference>
<sequence length="57" mass="6641">MKTRKQVNHSTLMSETINHLASRFKPSVQKIKACVETLIEKEYIERVDGKDVYIYVA</sequence>
<dbReference type="InterPro" id="IPR036390">
    <property type="entry name" value="WH_DNA-bd_sf"/>
</dbReference>
<gene>
    <name evidence="2" type="ORF">GSOID_T00024343001</name>
</gene>
<dbReference type="PANTHER" id="PTHR11932">
    <property type="entry name" value="CULLIN"/>
    <property type="match status" value="1"/>
</dbReference>
<dbReference type="EMBL" id="FN654497">
    <property type="protein sequence ID" value="CBY34325.1"/>
    <property type="molecule type" value="Genomic_DNA"/>
</dbReference>
<name>E4YFQ1_OIKDI</name>
<dbReference type="Pfam" id="PF10557">
    <property type="entry name" value="Cullin_Nedd8"/>
    <property type="match status" value="1"/>
</dbReference>
<dbReference type="SUPFAM" id="SSF46785">
    <property type="entry name" value="Winged helix' DNA-binding domain"/>
    <property type="match status" value="1"/>
</dbReference>
<organism evidence="2">
    <name type="scientific">Oikopleura dioica</name>
    <name type="common">Tunicate</name>
    <dbReference type="NCBI Taxonomy" id="34765"/>
    <lineage>
        <taxon>Eukaryota</taxon>
        <taxon>Metazoa</taxon>
        <taxon>Chordata</taxon>
        <taxon>Tunicata</taxon>
        <taxon>Appendicularia</taxon>
        <taxon>Copelata</taxon>
        <taxon>Oikopleuridae</taxon>
        <taxon>Oikopleura</taxon>
    </lineage>
</organism>
<dbReference type="AlphaFoldDB" id="E4YFQ1"/>
<evidence type="ECO:0000313" key="2">
    <source>
        <dbReference type="EMBL" id="CBY34325.1"/>
    </source>
</evidence>
<dbReference type="GO" id="GO:0031461">
    <property type="term" value="C:cullin-RING ubiquitin ligase complex"/>
    <property type="evidence" value="ECO:0007669"/>
    <property type="project" value="InterPro"/>
</dbReference>
<dbReference type="InterPro" id="IPR036388">
    <property type="entry name" value="WH-like_DNA-bd_sf"/>
</dbReference>
<dbReference type="GO" id="GO:0031625">
    <property type="term" value="F:ubiquitin protein ligase binding"/>
    <property type="evidence" value="ECO:0007669"/>
    <property type="project" value="InterPro"/>
</dbReference>